<evidence type="ECO:0000313" key="1">
    <source>
        <dbReference type="EMBL" id="RRT63229.1"/>
    </source>
</evidence>
<accession>A0A426ZGX2</accession>
<name>A0A426ZGX2_ENSVE</name>
<gene>
    <name evidence="1" type="ORF">B296_00011884</name>
</gene>
<organism evidence="1 2">
    <name type="scientific">Ensete ventricosum</name>
    <name type="common">Abyssinian banana</name>
    <name type="synonym">Musa ensete</name>
    <dbReference type="NCBI Taxonomy" id="4639"/>
    <lineage>
        <taxon>Eukaryota</taxon>
        <taxon>Viridiplantae</taxon>
        <taxon>Streptophyta</taxon>
        <taxon>Embryophyta</taxon>
        <taxon>Tracheophyta</taxon>
        <taxon>Spermatophyta</taxon>
        <taxon>Magnoliopsida</taxon>
        <taxon>Liliopsida</taxon>
        <taxon>Zingiberales</taxon>
        <taxon>Musaceae</taxon>
        <taxon>Ensete</taxon>
    </lineage>
</organism>
<evidence type="ECO:0000313" key="2">
    <source>
        <dbReference type="Proteomes" id="UP000287651"/>
    </source>
</evidence>
<protein>
    <submittedName>
        <fullName evidence="1">Uncharacterized protein</fullName>
    </submittedName>
</protein>
<reference evidence="1 2" key="1">
    <citation type="journal article" date="2014" name="Agronomy (Basel)">
        <title>A Draft Genome Sequence for Ensete ventricosum, the Drought-Tolerant Tree Against Hunger.</title>
        <authorList>
            <person name="Harrison J."/>
            <person name="Moore K.A."/>
            <person name="Paszkiewicz K."/>
            <person name="Jones T."/>
            <person name="Grant M."/>
            <person name="Ambacheew D."/>
            <person name="Muzemil S."/>
            <person name="Studholme D.J."/>
        </authorList>
    </citation>
    <scope>NUCLEOTIDE SEQUENCE [LARGE SCALE GENOMIC DNA]</scope>
</reference>
<sequence length="68" mass="7337">MGTRHDPKSSCGFILGVRVVSPTARGHDAMRRDAKAEMGFRNVAVLHNHPCGCPSHGAIQDIFPTLDP</sequence>
<dbReference type="Proteomes" id="UP000287651">
    <property type="component" value="Unassembled WGS sequence"/>
</dbReference>
<proteinExistence type="predicted"/>
<dbReference type="AlphaFoldDB" id="A0A426ZGX2"/>
<dbReference type="EMBL" id="AMZH03006673">
    <property type="protein sequence ID" value="RRT63229.1"/>
    <property type="molecule type" value="Genomic_DNA"/>
</dbReference>
<comment type="caution">
    <text evidence="1">The sequence shown here is derived from an EMBL/GenBank/DDBJ whole genome shotgun (WGS) entry which is preliminary data.</text>
</comment>